<evidence type="ECO:0000313" key="3">
    <source>
        <dbReference type="Proteomes" id="UP001201812"/>
    </source>
</evidence>
<evidence type="ECO:0000313" key="2">
    <source>
        <dbReference type="EMBL" id="KAI1714849.1"/>
    </source>
</evidence>
<reference evidence="2" key="1">
    <citation type="submission" date="2022-01" db="EMBL/GenBank/DDBJ databases">
        <title>Genome Sequence Resource for Two Populations of Ditylenchus destructor, the Migratory Endoparasitic Phytonematode.</title>
        <authorList>
            <person name="Zhang H."/>
            <person name="Lin R."/>
            <person name="Xie B."/>
        </authorList>
    </citation>
    <scope>NUCLEOTIDE SEQUENCE</scope>
    <source>
        <strain evidence="2">BazhouSP</strain>
    </source>
</reference>
<keyword evidence="3" id="KW-1185">Reference proteome</keyword>
<organism evidence="2 3">
    <name type="scientific">Ditylenchus destructor</name>
    <dbReference type="NCBI Taxonomy" id="166010"/>
    <lineage>
        <taxon>Eukaryota</taxon>
        <taxon>Metazoa</taxon>
        <taxon>Ecdysozoa</taxon>
        <taxon>Nematoda</taxon>
        <taxon>Chromadorea</taxon>
        <taxon>Rhabditida</taxon>
        <taxon>Tylenchina</taxon>
        <taxon>Tylenchomorpha</taxon>
        <taxon>Sphaerularioidea</taxon>
        <taxon>Anguinidae</taxon>
        <taxon>Anguininae</taxon>
        <taxon>Ditylenchus</taxon>
    </lineage>
</organism>
<protein>
    <submittedName>
        <fullName evidence="2">Uncharacterized protein</fullName>
    </submittedName>
</protein>
<dbReference type="EMBL" id="JAKKPZ010000012">
    <property type="protein sequence ID" value="KAI1714849.1"/>
    <property type="molecule type" value="Genomic_DNA"/>
</dbReference>
<name>A0AAD4R106_9BILA</name>
<gene>
    <name evidence="2" type="ORF">DdX_08117</name>
</gene>
<comment type="caution">
    <text evidence="2">The sequence shown here is derived from an EMBL/GenBank/DDBJ whole genome shotgun (WGS) entry which is preliminary data.</text>
</comment>
<accession>A0AAD4R106</accession>
<feature type="coiled-coil region" evidence="1">
    <location>
        <begin position="122"/>
        <end position="156"/>
    </location>
</feature>
<dbReference type="AlphaFoldDB" id="A0AAD4R106"/>
<keyword evidence="1" id="KW-0175">Coiled coil</keyword>
<evidence type="ECO:0000256" key="1">
    <source>
        <dbReference type="SAM" id="Coils"/>
    </source>
</evidence>
<dbReference type="Proteomes" id="UP001201812">
    <property type="component" value="Unassembled WGS sequence"/>
</dbReference>
<proteinExistence type="predicted"/>
<sequence>MLPARPVPIDSARRDEAIDVSHARVRAPTRNLPFYVTHVNARANAKLADVKRKLNPGPDFHAKRPSAADTVPHFSVVTNEYQQKLFITSYRNEPPMSESEASDTGILVENPLDRTKQVSALYPNYEAMLHQQDERVAEYQENIGRWKSMIDDADDNSEILEHVMEMCADLKLHLKYQKTKAAKSIVAEVAKRRKSSEI</sequence>